<dbReference type="RefSeq" id="XP_024339399.1">
    <property type="nucleotide sequence ID" value="XM_024488054.1"/>
</dbReference>
<dbReference type="GeneID" id="36333003"/>
<keyword evidence="5" id="KW-0560">Oxidoreductase</keyword>
<evidence type="ECO:0000256" key="1">
    <source>
        <dbReference type="ARBA" id="ARBA00001971"/>
    </source>
</evidence>
<keyword evidence="13" id="KW-1185">Reference proteome</keyword>
<evidence type="ECO:0000256" key="5">
    <source>
        <dbReference type="ARBA" id="ARBA00023002"/>
    </source>
</evidence>
<dbReference type="Proteomes" id="UP000194127">
    <property type="component" value="Unassembled WGS sequence"/>
</dbReference>
<evidence type="ECO:0000313" key="12">
    <source>
        <dbReference type="EMBL" id="OSX62605.1"/>
    </source>
</evidence>
<sequence>MNQSHREALDFMQGYLHLVNAGLSIEHGVAAAAAFGVLAHQYFKRYEPTDLVSLTVLLGAVPAIPASLLARTGDSTFTAILTAYSVYIVSLLLSIAIYRTTPLHPLSKYPGPFLCKLSKFWLVYLTTRGKLYLYFKEAHDKYGPIVRIGPNELSIVDETLLPSIMGPDSMPKGPLWEGRRIQGKRGGGKTRGTLIGSRNKKDHAEARRVWNRAFTTPAVKKYEPIVIRRAAQLVEELRKRCRAAERDGKGLAEANLSEWLSYFSFDFMGDFVFGSSFELMSDGDKDGFLRTMASGLYLPALTQHVPWCMDALIYTPFVGKEMKQLGEFAFRQVSKRIKEGSIQDDLFYHLNDEGRESPEPPSMPLLMSNAVTAIIAGSDTTASVMSNIFFFILHHRAVYNRLQAEVDAAFPPGEGEPTDAAKLAQLEYMNAVINETLRLRPPASTSLQRAPTPGSGGHVIGKDMFIPEGTAVYSPLYVYHRDPRYFSPDTDAFRPERWLAGEAEPDAVLNMSAFIPFSIGQANCVGKPIAVLEMRLVLAYMIQAFEMRLVDSYRPEQWEEELRDFFVLQKGPLPVSLKARF</sequence>
<keyword evidence="9" id="KW-0175">Coiled coil</keyword>
<keyword evidence="6 8" id="KW-0408">Iron</keyword>
<feature type="transmembrane region" description="Helical" evidence="11">
    <location>
        <begin position="51"/>
        <end position="70"/>
    </location>
</feature>
<keyword evidence="8" id="KW-0349">Heme</keyword>
<dbReference type="GO" id="GO:0004497">
    <property type="term" value="F:monooxygenase activity"/>
    <property type="evidence" value="ECO:0007669"/>
    <property type="project" value="UniProtKB-KW"/>
</dbReference>
<feature type="binding site" description="axial binding residue" evidence="8">
    <location>
        <position position="524"/>
    </location>
    <ligand>
        <name>heme</name>
        <dbReference type="ChEBI" id="CHEBI:30413"/>
    </ligand>
    <ligandPart>
        <name>Fe</name>
        <dbReference type="ChEBI" id="CHEBI:18248"/>
    </ligandPart>
</feature>
<dbReference type="PANTHER" id="PTHR24305">
    <property type="entry name" value="CYTOCHROME P450"/>
    <property type="match status" value="1"/>
</dbReference>
<dbReference type="InterPro" id="IPR002401">
    <property type="entry name" value="Cyt_P450_E_grp-I"/>
</dbReference>
<evidence type="ECO:0008006" key="14">
    <source>
        <dbReference type="Google" id="ProtNLM"/>
    </source>
</evidence>
<proteinExistence type="inferred from homology"/>
<dbReference type="InterPro" id="IPR036396">
    <property type="entry name" value="Cyt_P450_sf"/>
</dbReference>
<gene>
    <name evidence="12" type="ORF">POSPLADRAFT_1169281</name>
</gene>
<organism evidence="12 13">
    <name type="scientific">Postia placenta MAD-698-R-SB12</name>
    <dbReference type="NCBI Taxonomy" id="670580"/>
    <lineage>
        <taxon>Eukaryota</taxon>
        <taxon>Fungi</taxon>
        <taxon>Dikarya</taxon>
        <taxon>Basidiomycota</taxon>
        <taxon>Agaricomycotina</taxon>
        <taxon>Agaricomycetes</taxon>
        <taxon>Polyporales</taxon>
        <taxon>Adustoporiaceae</taxon>
        <taxon>Rhodonia</taxon>
    </lineage>
</organism>
<feature type="region of interest" description="Disordered" evidence="10">
    <location>
        <begin position="176"/>
        <end position="198"/>
    </location>
</feature>
<evidence type="ECO:0000256" key="11">
    <source>
        <dbReference type="SAM" id="Phobius"/>
    </source>
</evidence>
<dbReference type="Gene3D" id="1.10.630.10">
    <property type="entry name" value="Cytochrome P450"/>
    <property type="match status" value="1"/>
</dbReference>
<keyword evidence="11" id="KW-1133">Transmembrane helix</keyword>
<dbReference type="PANTHER" id="PTHR24305:SF187">
    <property type="entry name" value="P450, PUTATIVE (EUROFUNG)-RELATED"/>
    <property type="match status" value="1"/>
</dbReference>
<keyword evidence="11" id="KW-0472">Membrane</keyword>
<reference evidence="12 13" key="1">
    <citation type="submission" date="2017-04" db="EMBL/GenBank/DDBJ databases">
        <title>Genome Sequence of the Model Brown-Rot Fungus Postia placenta SB12.</title>
        <authorList>
            <consortium name="DOE Joint Genome Institute"/>
            <person name="Gaskell J."/>
            <person name="Kersten P."/>
            <person name="Larrondo L.F."/>
            <person name="Canessa P."/>
            <person name="Martinez D."/>
            <person name="Hibbett D."/>
            <person name="Schmoll M."/>
            <person name="Kubicek C.P."/>
            <person name="Martinez A.T."/>
            <person name="Yadav J."/>
            <person name="Master E."/>
            <person name="Magnuson J.K."/>
            <person name="James T."/>
            <person name="Yaver D."/>
            <person name="Berka R."/>
            <person name="Labutti K."/>
            <person name="Lipzen A."/>
            <person name="Aerts A."/>
            <person name="Barry K."/>
            <person name="Henrissat B."/>
            <person name="Blanchette R."/>
            <person name="Grigoriev I."/>
            <person name="Cullen D."/>
        </authorList>
    </citation>
    <scope>NUCLEOTIDE SEQUENCE [LARGE SCALE GENOMIC DNA]</scope>
    <source>
        <strain evidence="12 13">MAD-698-R-SB12</strain>
    </source>
</reference>
<evidence type="ECO:0000313" key="13">
    <source>
        <dbReference type="Proteomes" id="UP000194127"/>
    </source>
</evidence>
<dbReference type="AlphaFoldDB" id="A0A1X6N1V7"/>
<dbReference type="PRINTS" id="PR00385">
    <property type="entry name" value="P450"/>
</dbReference>
<dbReference type="InterPro" id="IPR001128">
    <property type="entry name" value="Cyt_P450"/>
</dbReference>
<dbReference type="CDD" id="cd11061">
    <property type="entry name" value="CYP67-like"/>
    <property type="match status" value="1"/>
</dbReference>
<comment type="cofactor">
    <cofactor evidence="1 8">
        <name>heme</name>
        <dbReference type="ChEBI" id="CHEBI:30413"/>
    </cofactor>
</comment>
<comment type="pathway">
    <text evidence="2">Secondary metabolite biosynthesis.</text>
</comment>
<feature type="transmembrane region" description="Helical" evidence="11">
    <location>
        <begin position="76"/>
        <end position="98"/>
    </location>
</feature>
<evidence type="ECO:0000256" key="4">
    <source>
        <dbReference type="ARBA" id="ARBA00022723"/>
    </source>
</evidence>
<comment type="similarity">
    <text evidence="3">Belongs to the cytochrome P450 family.</text>
</comment>
<keyword evidence="7" id="KW-0503">Monooxygenase</keyword>
<keyword evidence="4 8" id="KW-0479">Metal-binding</keyword>
<evidence type="ECO:0000256" key="2">
    <source>
        <dbReference type="ARBA" id="ARBA00005179"/>
    </source>
</evidence>
<accession>A0A1X6N1V7</accession>
<dbReference type="GO" id="GO:0005506">
    <property type="term" value="F:iron ion binding"/>
    <property type="evidence" value="ECO:0007669"/>
    <property type="project" value="InterPro"/>
</dbReference>
<dbReference type="GO" id="GO:0020037">
    <property type="term" value="F:heme binding"/>
    <property type="evidence" value="ECO:0007669"/>
    <property type="project" value="InterPro"/>
</dbReference>
<evidence type="ECO:0000256" key="8">
    <source>
        <dbReference type="PIRSR" id="PIRSR602401-1"/>
    </source>
</evidence>
<name>A0A1X6N1V7_9APHY</name>
<evidence type="ECO:0000256" key="7">
    <source>
        <dbReference type="ARBA" id="ARBA00023033"/>
    </source>
</evidence>
<protein>
    <recommendedName>
        <fullName evidence="14">Cytochrome P450</fullName>
    </recommendedName>
</protein>
<dbReference type="Pfam" id="PF00067">
    <property type="entry name" value="p450"/>
    <property type="match status" value="1"/>
</dbReference>
<evidence type="ECO:0000256" key="9">
    <source>
        <dbReference type="SAM" id="Coils"/>
    </source>
</evidence>
<feature type="transmembrane region" description="Helical" evidence="11">
    <location>
        <begin position="15"/>
        <end position="39"/>
    </location>
</feature>
<evidence type="ECO:0000256" key="10">
    <source>
        <dbReference type="SAM" id="MobiDB-lite"/>
    </source>
</evidence>
<dbReference type="InterPro" id="IPR050121">
    <property type="entry name" value="Cytochrome_P450_monoxygenase"/>
</dbReference>
<dbReference type="EMBL" id="KZ110596">
    <property type="protein sequence ID" value="OSX62605.1"/>
    <property type="molecule type" value="Genomic_DNA"/>
</dbReference>
<dbReference type="GO" id="GO:0016705">
    <property type="term" value="F:oxidoreductase activity, acting on paired donors, with incorporation or reduction of molecular oxygen"/>
    <property type="evidence" value="ECO:0007669"/>
    <property type="project" value="InterPro"/>
</dbReference>
<dbReference type="STRING" id="670580.A0A1X6N1V7"/>
<dbReference type="OrthoDB" id="6692864at2759"/>
<dbReference type="PRINTS" id="PR00463">
    <property type="entry name" value="EP450I"/>
</dbReference>
<dbReference type="SUPFAM" id="SSF48264">
    <property type="entry name" value="Cytochrome P450"/>
    <property type="match status" value="1"/>
</dbReference>
<keyword evidence="11" id="KW-0812">Transmembrane</keyword>
<feature type="coiled-coil region" evidence="9">
    <location>
        <begin position="227"/>
        <end position="254"/>
    </location>
</feature>
<evidence type="ECO:0000256" key="6">
    <source>
        <dbReference type="ARBA" id="ARBA00023004"/>
    </source>
</evidence>
<evidence type="ECO:0000256" key="3">
    <source>
        <dbReference type="ARBA" id="ARBA00010617"/>
    </source>
</evidence>